<dbReference type="Gene3D" id="1.25.40.10">
    <property type="entry name" value="Tetratricopeptide repeat domain"/>
    <property type="match status" value="1"/>
</dbReference>
<dbReference type="RefSeq" id="WP_092954024.1">
    <property type="nucleotide sequence ID" value="NZ_FOSQ01000001.1"/>
</dbReference>
<comment type="similarity">
    <text evidence="1">Belongs to the UPF0162 family.</text>
</comment>
<accession>A0A1I3XB84</accession>
<name>A0A1I3XB84_9PROT</name>
<organism evidence="3 4">
    <name type="scientific">Falsiroseomonas stagni DSM 19981</name>
    <dbReference type="NCBI Taxonomy" id="1123062"/>
    <lineage>
        <taxon>Bacteria</taxon>
        <taxon>Pseudomonadati</taxon>
        <taxon>Pseudomonadota</taxon>
        <taxon>Alphaproteobacteria</taxon>
        <taxon>Acetobacterales</taxon>
        <taxon>Roseomonadaceae</taxon>
        <taxon>Falsiroseomonas</taxon>
    </lineage>
</organism>
<keyword evidence="4" id="KW-1185">Reference proteome</keyword>
<evidence type="ECO:0000259" key="2">
    <source>
        <dbReference type="Pfam" id="PF13369"/>
    </source>
</evidence>
<proteinExistence type="inferred from homology"/>
<dbReference type="Pfam" id="PF13371">
    <property type="entry name" value="TPR_9"/>
    <property type="match status" value="1"/>
</dbReference>
<feature type="domain" description="Protein SirB1 N-terminal" evidence="2">
    <location>
        <begin position="48"/>
        <end position="199"/>
    </location>
</feature>
<dbReference type="Proteomes" id="UP000199473">
    <property type="component" value="Unassembled WGS sequence"/>
</dbReference>
<dbReference type="OrthoDB" id="232498at2"/>
<dbReference type="SUPFAM" id="SSF48452">
    <property type="entry name" value="TPR-like"/>
    <property type="match status" value="1"/>
</dbReference>
<dbReference type="InterPro" id="IPR011990">
    <property type="entry name" value="TPR-like_helical_dom_sf"/>
</dbReference>
<dbReference type="EMBL" id="FOSQ01000001">
    <property type="protein sequence ID" value="SFK16824.1"/>
    <property type="molecule type" value="Genomic_DNA"/>
</dbReference>
<evidence type="ECO:0000313" key="4">
    <source>
        <dbReference type="Proteomes" id="UP000199473"/>
    </source>
</evidence>
<evidence type="ECO:0000313" key="3">
    <source>
        <dbReference type="EMBL" id="SFK16824.1"/>
    </source>
</evidence>
<dbReference type="STRING" id="1123062.SAMN02745775_101148"/>
<dbReference type="InterPro" id="IPR032698">
    <property type="entry name" value="SirB1_N"/>
</dbReference>
<gene>
    <name evidence="3" type="ORF">SAMN02745775_101148</name>
</gene>
<dbReference type="AlphaFoldDB" id="A0A1I3XB84"/>
<evidence type="ECO:0000256" key="1">
    <source>
        <dbReference type="ARBA" id="ARBA00007100"/>
    </source>
</evidence>
<dbReference type="Pfam" id="PF13369">
    <property type="entry name" value="Transglut_core2"/>
    <property type="match status" value="1"/>
</dbReference>
<protein>
    <submittedName>
        <fullName evidence="3">Regulator of sirC expression, contains transglutaminase-like and TPR domains</fullName>
    </submittedName>
</protein>
<sequence length="281" mass="30229">MSNPLQDARSALAALGTLPDSEIDIGLAALQLARVDALDADWRAGAEHLTALARAAVNAAAGDKEADAGDVARRRAVLAQVIHGQFGYAGDEENYEDLANANLLRVMERRRGLPVALGILWLHAAEAAGWEAHGIDFPGHFLIALAGRGQVVVDVFAGGRAMEARDLRATLKRFAGDQAELGPASLARMEKRAVLLRLQNNIKVRRLRDGDLAGAVACTEDMLRIAPDAAPLWREAGLMHQRLDQIGAAIAALESFLKLVPEGPQAMRVRGLLEELRQRLN</sequence>
<reference evidence="3 4" key="1">
    <citation type="submission" date="2016-10" db="EMBL/GenBank/DDBJ databases">
        <authorList>
            <person name="de Groot N.N."/>
        </authorList>
    </citation>
    <scope>NUCLEOTIDE SEQUENCE [LARGE SCALE GENOMIC DNA]</scope>
    <source>
        <strain evidence="3 4">DSM 19981</strain>
    </source>
</reference>